<dbReference type="PANTHER" id="PTHR42850">
    <property type="entry name" value="METALLOPHOSPHOESTERASE"/>
    <property type="match status" value="1"/>
</dbReference>
<dbReference type="InterPro" id="IPR050126">
    <property type="entry name" value="Ap4A_hydrolase"/>
</dbReference>
<dbReference type="Gene3D" id="3.60.21.10">
    <property type="match status" value="1"/>
</dbReference>
<accession>A0A538U4L1</accession>
<feature type="domain" description="Calcineurin-like phosphoesterase" evidence="2">
    <location>
        <begin position="1"/>
        <end position="190"/>
    </location>
</feature>
<evidence type="ECO:0000313" key="3">
    <source>
        <dbReference type="EMBL" id="TMQ70832.1"/>
    </source>
</evidence>
<dbReference type="EMBL" id="VBPB01000199">
    <property type="protein sequence ID" value="TMQ70832.1"/>
    <property type="molecule type" value="Genomic_DNA"/>
</dbReference>
<comment type="caution">
    <text evidence="3">The sequence shown here is derived from an EMBL/GenBank/DDBJ whole genome shotgun (WGS) entry which is preliminary data.</text>
</comment>
<sequence>MRVAALYDIHGNLPALDAVLAEIATLGCDRIVIGGDVALGPMPRETLARLDGLGERVGWIRGNCDREMGAALERPPDPAKPWEARLRWAAGCLTPAQCQRLAGLPLRITLDIGGLGPVLFCHATPRSDEEVVTRLSPEARLAETLAGIPERVVISGHTHVQFDREVQGRRWINAGSVGMPYQGRTGAYWVMLGPGVDLRRTAYDADAAARRIEASGFPDAERFARQELLAPITAAAASERFEQMSVQARAKSSA</sequence>
<dbReference type="Proteomes" id="UP000319771">
    <property type="component" value="Unassembled WGS sequence"/>
</dbReference>
<evidence type="ECO:0000313" key="4">
    <source>
        <dbReference type="Proteomes" id="UP000319771"/>
    </source>
</evidence>
<name>A0A538U4L1_UNCEI</name>
<organism evidence="3 4">
    <name type="scientific">Eiseniibacteriota bacterium</name>
    <dbReference type="NCBI Taxonomy" id="2212470"/>
    <lineage>
        <taxon>Bacteria</taxon>
        <taxon>Candidatus Eiseniibacteriota</taxon>
    </lineage>
</organism>
<dbReference type="PIRSF" id="PIRSF000883">
    <property type="entry name" value="Pesterase_MJ0912"/>
    <property type="match status" value="1"/>
</dbReference>
<gene>
    <name evidence="3" type="ORF">E6K81_11650</name>
</gene>
<dbReference type="CDD" id="cd00838">
    <property type="entry name" value="MPP_superfamily"/>
    <property type="match status" value="1"/>
</dbReference>
<dbReference type="PANTHER" id="PTHR42850:SF2">
    <property type="entry name" value="BLL5683 PROTEIN"/>
    <property type="match status" value="1"/>
</dbReference>
<dbReference type="InterPro" id="IPR024654">
    <property type="entry name" value="Calcineurin-like_PHP_lpxH"/>
</dbReference>
<evidence type="ECO:0000259" key="2">
    <source>
        <dbReference type="Pfam" id="PF12850"/>
    </source>
</evidence>
<dbReference type="SUPFAM" id="SSF56300">
    <property type="entry name" value="Metallo-dependent phosphatases"/>
    <property type="match status" value="1"/>
</dbReference>
<dbReference type="AlphaFoldDB" id="A0A538U4L1"/>
<dbReference type="InterPro" id="IPR011152">
    <property type="entry name" value="Pesterase_MJ0912"/>
</dbReference>
<dbReference type="Pfam" id="PF12850">
    <property type="entry name" value="Metallophos_2"/>
    <property type="match status" value="1"/>
</dbReference>
<dbReference type="GO" id="GO:0016791">
    <property type="term" value="F:phosphatase activity"/>
    <property type="evidence" value="ECO:0007669"/>
    <property type="project" value="TreeGrafter"/>
</dbReference>
<protein>
    <submittedName>
        <fullName evidence="3">Metallophosphoesterase family protein</fullName>
    </submittedName>
</protein>
<dbReference type="InterPro" id="IPR029052">
    <property type="entry name" value="Metallo-depent_PP-like"/>
</dbReference>
<evidence type="ECO:0000256" key="1">
    <source>
        <dbReference type="ARBA" id="ARBA00008950"/>
    </source>
</evidence>
<reference evidence="3 4" key="1">
    <citation type="journal article" date="2019" name="Nat. Microbiol.">
        <title>Mediterranean grassland soil C-N compound turnover is dependent on rainfall and depth, and is mediated by genomically divergent microorganisms.</title>
        <authorList>
            <person name="Diamond S."/>
            <person name="Andeer P.F."/>
            <person name="Li Z."/>
            <person name="Crits-Christoph A."/>
            <person name="Burstein D."/>
            <person name="Anantharaman K."/>
            <person name="Lane K.R."/>
            <person name="Thomas B.C."/>
            <person name="Pan C."/>
            <person name="Northen T.R."/>
            <person name="Banfield J.F."/>
        </authorList>
    </citation>
    <scope>NUCLEOTIDE SEQUENCE [LARGE SCALE GENOMIC DNA]</scope>
    <source>
        <strain evidence="3">WS_11</strain>
    </source>
</reference>
<comment type="similarity">
    <text evidence="1">Belongs to the metallophosphoesterase superfamily. YfcE family.</text>
</comment>
<proteinExistence type="inferred from homology"/>
<dbReference type="GO" id="GO:0005737">
    <property type="term" value="C:cytoplasm"/>
    <property type="evidence" value="ECO:0007669"/>
    <property type="project" value="TreeGrafter"/>
</dbReference>